<dbReference type="InterPro" id="IPR028914">
    <property type="entry name" value="Tox-MPTase2_dom"/>
</dbReference>
<evidence type="ECO:0000313" key="2">
    <source>
        <dbReference type="EMBL" id="MFD2066967.1"/>
    </source>
</evidence>
<proteinExistence type="predicted"/>
<sequence>MRQLATLCLELIKTSLDIEVKALPQAQENGSFGMKAQSDGSIAIKMEGNKRWKVSDHANDIKNSFVHAMVHIDEYKANPDFYLSIPRPLRELKAIYKQMEDPNFINTSDNFRYGIKGYLEESKNESYSDTLKSTFDR</sequence>
<accession>A0ABW4WWI7</accession>
<comment type="caution">
    <text evidence="2">The sequence shown here is derived from an EMBL/GenBank/DDBJ whole genome shotgun (WGS) entry which is preliminary data.</text>
</comment>
<name>A0ABW4WWI7_9BACT</name>
<feature type="domain" description="Tox-MPTase2" evidence="1">
    <location>
        <begin position="26"/>
        <end position="132"/>
    </location>
</feature>
<dbReference type="RefSeq" id="WP_229962931.1">
    <property type="nucleotide sequence ID" value="NZ_JAJJWI010000039.1"/>
</dbReference>
<dbReference type="Pfam" id="PF15638">
    <property type="entry name" value="Tox-MPTase2"/>
    <property type="match status" value="1"/>
</dbReference>
<protein>
    <recommendedName>
        <fullName evidence="1">Tox-MPTase2 domain-containing protein</fullName>
    </recommendedName>
</protein>
<organism evidence="2 3">
    <name type="scientific">Pontibacter silvestris</name>
    <dbReference type="NCBI Taxonomy" id="2305183"/>
    <lineage>
        <taxon>Bacteria</taxon>
        <taxon>Pseudomonadati</taxon>
        <taxon>Bacteroidota</taxon>
        <taxon>Cytophagia</taxon>
        <taxon>Cytophagales</taxon>
        <taxon>Hymenobacteraceae</taxon>
        <taxon>Pontibacter</taxon>
    </lineage>
</organism>
<reference evidence="3" key="1">
    <citation type="journal article" date="2019" name="Int. J. Syst. Evol. Microbiol.">
        <title>The Global Catalogue of Microorganisms (GCM) 10K type strain sequencing project: providing services to taxonomists for standard genome sequencing and annotation.</title>
        <authorList>
            <consortium name="The Broad Institute Genomics Platform"/>
            <consortium name="The Broad Institute Genome Sequencing Center for Infectious Disease"/>
            <person name="Wu L."/>
            <person name="Ma J."/>
        </authorList>
    </citation>
    <scope>NUCLEOTIDE SEQUENCE [LARGE SCALE GENOMIC DNA]</scope>
    <source>
        <strain evidence="3">JCM 16545</strain>
    </source>
</reference>
<dbReference type="Proteomes" id="UP001597369">
    <property type="component" value="Unassembled WGS sequence"/>
</dbReference>
<keyword evidence="3" id="KW-1185">Reference proteome</keyword>
<evidence type="ECO:0000259" key="1">
    <source>
        <dbReference type="Pfam" id="PF15638"/>
    </source>
</evidence>
<gene>
    <name evidence="2" type="ORF">ACFSKU_08735</name>
</gene>
<dbReference type="EMBL" id="JBHUHV010000026">
    <property type="protein sequence ID" value="MFD2066967.1"/>
    <property type="molecule type" value="Genomic_DNA"/>
</dbReference>
<evidence type="ECO:0000313" key="3">
    <source>
        <dbReference type="Proteomes" id="UP001597369"/>
    </source>
</evidence>